<reference evidence="4" key="1">
    <citation type="submission" date="2016-10" db="EMBL/GenBank/DDBJ databases">
        <authorList>
            <person name="Varghese N."/>
            <person name="Submissions S."/>
        </authorList>
    </citation>
    <scope>NUCLEOTIDE SEQUENCE [LARGE SCALE GENOMIC DNA]</scope>
    <source>
        <strain evidence="4">ATCC 35263</strain>
    </source>
</reference>
<evidence type="ECO:0000313" key="3">
    <source>
        <dbReference type="EMBL" id="SEH15175.1"/>
    </source>
</evidence>
<sequence>MRLPGGAVRPTQQRVREALFALLGPLEGRRVLDLFAGSGALAIEALSRGAASAVLVERDARALTTIKANLRSLQLRPPLAVVRAADARRYLASRQGREDAPFDVVFCDPPYDSASQLAATIDRRLAPLLAEDAVIVTESHRHAPLELGFEPIRQRRYGDTLISLYRASGRA</sequence>
<dbReference type="PANTHER" id="PTHR43542:SF1">
    <property type="entry name" value="METHYLTRANSFERASE"/>
    <property type="match status" value="1"/>
</dbReference>
<protein>
    <submittedName>
        <fullName evidence="3">16S rRNA (Guanine966-N2)-methyltransferase</fullName>
    </submittedName>
</protein>
<evidence type="ECO:0000256" key="2">
    <source>
        <dbReference type="ARBA" id="ARBA00022679"/>
    </source>
</evidence>
<dbReference type="PIRSF" id="PIRSF004553">
    <property type="entry name" value="CHP00095"/>
    <property type="match status" value="1"/>
</dbReference>
<dbReference type="NCBIfam" id="TIGR00095">
    <property type="entry name" value="16S rRNA (guanine(966)-N(2))-methyltransferase RsmD"/>
    <property type="match status" value="1"/>
</dbReference>
<dbReference type="GO" id="GO:0003676">
    <property type="term" value="F:nucleic acid binding"/>
    <property type="evidence" value="ECO:0007669"/>
    <property type="project" value="InterPro"/>
</dbReference>
<dbReference type="PROSITE" id="PS00092">
    <property type="entry name" value="N6_MTASE"/>
    <property type="match status" value="1"/>
</dbReference>
<name>A0A1H6FZQ1_THEAL</name>
<dbReference type="STRING" id="29539.SAMN02745716_1865"/>
<evidence type="ECO:0000313" key="4">
    <source>
        <dbReference type="Proteomes" id="UP000222056"/>
    </source>
</evidence>
<dbReference type="SUPFAM" id="SSF53335">
    <property type="entry name" value="S-adenosyl-L-methionine-dependent methyltransferases"/>
    <property type="match status" value="1"/>
</dbReference>
<dbReference type="Pfam" id="PF03602">
    <property type="entry name" value="Cons_hypoth95"/>
    <property type="match status" value="1"/>
</dbReference>
<dbReference type="AlphaFoldDB" id="A0A1H6FZQ1"/>
<dbReference type="Proteomes" id="UP000222056">
    <property type="component" value="Unassembled WGS sequence"/>
</dbReference>
<organism evidence="3 4">
    <name type="scientific">Thermoleophilum album</name>
    <dbReference type="NCBI Taxonomy" id="29539"/>
    <lineage>
        <taxon>Bacteria</taxon>
        <taxon>Bacillati</taxon>
        <taxon>Actinomycetota</taxon>
        <taxon>Thermoleophilia</taxon>
        <taxon>Thermoleophilales</taxon>
        <taxon>Thermoleophilaceae</taxon>
        <taxon>Thermoleophilum</taxon>
    </lineage>
</organism>
<dbReference type="InterPro" id="IPR004398">
    <property type="entry name" value="RNA_MeTrfase_RsmD"/>
</dbReference>
<dbReference type="Gene3D" id="3.40.50.150">
    <property type="entry name" value="Vaccinia Virus protein VP39"/>
    <property type="match status" value="1"/>
</dbReference>
<dbReference type="InterPro" id="IPR029063">
    <property type="entry name" value="SAM-dependent_MTases_sf"/>
</dbReference>
<proteinExistence type="predicted"/>
<gene>
    <name evidence="3" type="ORF">SAMN02745716_1865</name>
</gene>
<dbReference type="GO" id="GO:0031167">
    <property type="term" value="P:rRNA methylation"/>
    <property type="evidence" value="ECO:0007669"/>
    <property type="project" value="InterPro"/>
</dbReference>
<evidence type="ECO:0000256" key="1">
    <source>
        <dbReference type="ARBA" id="ARBA00022603"/>
    </source>
</evidence>
<accession>A0A1H6FZQ1</accession>
<dbReference type="PANTHER" id="PTHR43542">
    <property type="entry name" value="METHYLTRANSFERASE"/>
    <property type="match status" value="1"/>
</dbReference>
<dbReference type="GO" id="GO:0008168">
    <property type="term" value="F:methyltransferase activity"/>
    <property type="evidence" value="ECO:0007669"/>
    <property type="project" value="UniProtKB-KW"/>
</dbReference>
<dbReference type="EMBL" id="FNWJ01000002">
    <property type="protein sequence ID" value="SEH15175.1"/>
    <property type="molecule type" value="Genomic_DNA"/>
</dbReference>
<keyword evidence="4" id="KW-1185">Reference proteome</keyword>
<dbReference type="CDD" id="cd02440">
    <property type="entry name" value="AdoMet_MTases"/>
    <property type="match status" value="1"/>
</dbReference>
<keyword evidence="1 3" id="KW-0489">Methyltransferase</keyword>
<keyword evidence="2 3" id="KW-0808">Transferase</keyword>
<dbReference type="InterPro" id="IPR002052">
    <property type="entry name" value="DNA_methylase_N6_adenine_CS"/>
</dbReference>